<dbReference type="OrthoDB" id="2589967at2"/>
<dbReference type="RefSeq" id="WP_122910428.1">
    <property type="nucleotide sequence ID" value="NZ_CBCSBE010000013.1"/>
</dbReference>
<organism evidence="1 2">
    <name type="scientific">Brevibacillus invocatus</name>
    <dbReference type="NCBI Taxonomy" id="173959"/>
    <lineage>
        <taxon>Bacteria</taxon>
        <taxon>Bacillati</taxon>
        <taxon>Bacillota</taxon>
        <taxon>Bacilli</taxon>
        <taxon>Bacillales</taxon>
        <taxon>Paenibacillaceae</taxon>
        <taxon>Brevibacillus</taxon>
    </lineage>
</organism>
<comment type="caution">
    <text evidence="1">The sequence shown here is derived from an EMBL/GenBank/DDBJ whole genome shotgun (WGS) entry which is preliminary data.</text>
</comment>
<evidence type="ECO:0000313" key="1">
    <source>
        <dbReference type="EMBL" id="RNB69958.1"/>
    </source>
</evidence>
<name>A0A3M8C2N7_9BACL</name>
<evidence type="ECO:0000313" key="2">
    <source>
        <dbReference type="Proteomes" id="UP000282028"/>
    </source>
</evidence>
<proteinExistence type="predicted"/>
<accession>A0A3M8C2N7</accession>
<dbReference type="Proteomes" id="UP000282028">
    <property type="component" value="Unassembled WGS sequence"/>
</dbReference>
<reference evidence="1 2" key="1">
    <citation type="submission" date="2018-10" db="EMBL/GenBank/DDBJ databases">
        <title>Phylogenomics of Brevibacillus.</title>
        <authorList>
            <person name="Dunlap C."/>
        </authorList>
    </citation>
    <scope>NUCLEOTIDE SEQUENCE [LARGE SCALE GENOMIC DNA]</scope>
    <source>
        <strain evidence="1 2">JCM 12215</strain>
    </source>
</reference>
<dbReference type="AlphaFoldDB" id="A0A3M8C2N7"/>
<sequence length="214" mass="24597">MYIQEIENRAAQLKEELGGKIFAFPVDEADPFSKYTITMDLGGSNFKTYPKPLIINEVAACVKTLLEQLKEEGVDVDYSRDVRFISYQAQMDAPDVTMHRLKKSNIEKPLMESGVDVMPNPDDPETMLFSARGILKYSMLEMLDKNPKGARFMDEYFKLLASRRYGKTVAAIRQEVRRMSKSEAIHWVEKTYKRYISDSQEIMNIMQVIGGVRS</sequence>
<protein>
    <submittedName>
        <fullName evidence="1">Uncharacterized protein</fullName>
    </submittedName>
</protein>
<dbReference type="EMBL" id="RHHR01000036">
    <property type="protein sequence ID" value="RNB69958.1"/>
    <property type="molecule type" value="Genomic_DNA"/>
</dbReference>
<keyword evidence="2" id="KW-1185">Reference proteome</keyword>
<gene>
    <name evidence="1" type="ORF">EDM52_18490</name>
</gene>